<protein>
    <recommendedName>
        <fullName evidence="15">TraB family protein</fullName>
    </recommendedName>
</protein>
<sequence>MIGLVVSTRLPAQSNVPVVNTLFWKISGNGLTQPSYLFGSNHLICKKDAEGLISDLVKQAIKSVDEVCFEVDLSNSAQMVIAQKYNDMVNDVKLNQLLTTKEMDTVNNYYQKHPEIGVPKEALNTLKPALFNSIISVALLPCPNEISNMEDAILTLGKENDKKLTGISTYKEQAGFMDSIPYEEQAKGLMAKIRLLNNLTEENNGYLKTLKLYIGQDAVKLDSVLRSGTSDRFAKIIGEERNKLWMPRFKQKLQTQSLFIAVGFAHLFGSEGLINLFIKNGYTVEGIKN</sequence>
<dbReference type="Proteomes" id="UP000192678">
    <property type="component" value="Unassembled WGS sequence"/>
</dbReference>
<keyword evidence="14" id="KW-1185">Reference proteome</keyword>
<reference evidence="13 14" key="1">
    <citation type="submission" date="2017-04" db="EMBL/GenBank/DDBJ databases">
        <authorList>
            <person name="Afonso C.L."/>
            <person name="Miller P.J."/>
            <person name="Scott M.A."/>
            <person name="Spackman E."/>
            <person name="Goraichik I."/>
            <person name="Dimitrov K.M."/>
            <person name="Suarez D.L."/>
            <person name="Swayne D.E."/>
        </authorList>
    </citation>
    <scope>NUCLEOTIDE SEQUENCE [LARGE SCALE GENOMIC DNA]</scope>
    <source>
        <strain evidence="13 14">DSM 19625</strain>
    </source>
</reference>
<evidence type="ECO:0000256" key="12">
    <source>
        <dbReference type="ARBA" id="ARBA00023180"/>
    </source>
</evidence>
<evidence type="ECO:0000313" key="13">
    <source>
        <dbReference type="EMBL" id="SMC62353.1"/>
    </source>
</evidence>
<dbReference type="STRING" id="475255.SAMN04488101_101792"/>
<comment type="cofactor">
    <cofactor evidence="2">
        <name>Co(2+)</name>
        <dbReference type="ChEBI" id="CHEBI:48828"/>
    </cofactor>
</comment>
<dbReference type="EMBL" id="FWYB01000001">
    <property type="protein sequence ID" value="SMC62353.1"/>
    <property type="molecule type" value="Genomic_DNA"/>
</dbReference>
<evidence type="ECO:0000256" key="8">
    <source>
        <dbReference type="ARBA" id="ARBA00022801"/>
    </source>
</evidence>
<dbReference type="CDD" id="cd14789">
    <property type="entry name" value="Tiki"/>
    <property type="match status" value="1"/>
</dbReference>
<comment type="cofactor">
    <cofactor evidence="1">
        <name>Mn(2+)</name>
        <dbReference type="ChEBI" id="CHEBI:29035"/>
    </cofactor>
</comment>
<evidence type="ECO:0000256" key="3">
    <source>
        <dbReference type="ARBA" id="ARBA00004479"/>
    </source>
</evidence>
<dbReference type="GO" id="GO:0004222">
    <property type="term" value="F:metalloendopeptidase activity"/>
    <property type="evidence" value="ECO:0007669"/>
    <property type="project" value="TreeGrafter"/>
</dbReference>
<comment type="subcellular location">
    <subcellularLocation>
        <location evidence="3">Membrane</location>
        <topology evidence="3">Single-pass type I membrane protein</topology>
    </subcellularLocation>
</comment>
<dbReference type="GO" id="GO:0016020">
    <property type="term" value="C:membrane"/>
    <property type="evidence" value="ECO:0007669"/>
    <property type="project" value="UniProtKB-SubCell"/>
</dbReference>
<dbReference type="GO" id="GO:0030178">
    <property type="term" value="P:negative regulation of Wnt signaling pathway"/>
    <property type="evidence" value="ECO:0007669"/>
    <property type="project" value="InterPro"/>
</dbReference>
<evidence type="ECO:0000256" key="11">
    <source>
        <dbReference type="ARBA" id="ARBA00023136"/>
    </source>
</evidence>
<name>A0A1W2ANV5_9SPHI</name>
<dbReference type="AlphaFoldDB" id="A0A1W2ANV5"/>
<keyword evidence="8" id="KW-0378">Hydrolase</keyword>
<keyword evidence="7" id="KW-0732">Signal</keyword>
<evidence type="ECO:0000256" key="7">
    <source>
        <dbReference type="ARBA" id="ARBA00022729"/>
    </source>
</evidence>
<evidence type="ECO:0000313" key="14">
    <source>
        <dbReference type="Proteomes" id="UP000192678"/>
    </source>
</evidence>
<evidence type="ECO:0000256" key="4">
    <source>
        <dbReference type="ARBA" id="ARBA00022670"/>
    </source>
</evidence>
<keyword evidence="12" id="KW-0325">Glycoprotein</keyword>
<proteinExistence type="predicted"/>
<evidence type="ECO:0000256" key="2">
    <source>
        <dbReference type="ARBA" id="ARBA00001941"/>
    </source>
</evidence>
<evidence type="ECO:0000256" key="9">
    <source>
        <dbReference type="ARBA" id="ARBA00022989"/>
    </source>
</evidence>
<keyword evidence="11" id="KW-0472">Membrane</keyword>
<dbReference type="PANTHER" id="PTHR31120">
    <property type="entry name" value="METALLOPROTEASE TIKI"/>
    <property type="match status" value="1"/>
</dbReference>
<dbReference type="Pfam" id="PF01963">
    <property type="entry name" value="TraB_PrgY_gumN"/>
    <property type="match status" value="1"/>
</dbReference>
<evidence type="ECO:0000256" key="1">
    <source>
        <dbReference type="ARBA" id="ARBA00001936"/>
    </source>
</evidence>
<dbReference type="InterPro" id="IPR040230">
    <property type="entry name" value="TIKI1/2-like"/>
</dbReference>
<evidence type="ECO:0000256" key="10">
    <source>
        <dbReference type="ARBA" id="ARBA00023049"/>
    </source>
</evidence>
<evidence type="ECO:0008006" key="15">
    <source>
        <dbReference type="Google" id="ProtNLM"/>
    </source>
</evidence>
<keyword evidence="4" id="KW-0645">Protease</keyword>
<organism evidence="13 14">
    <name type="scientific">Pedobacter nyackensis</name>
    <dbReference type="NCBI Taxonomy" id="475255"/>
    <lineage>
        <taxon>Bacteria</taxon>
        <taxon>Pseudomonadati</taxon>
        <taxon>Bacteroidota</taxon>
        <taxon>Sphingobacteriia</taxon>
        <taxon>Sphingobacteriales</taxon>
        <taxon>Sphingobacteriaceae</taxon>
        <taxon>Pedobacter</taxon>
    </lineage>
</organism>
<evidence type="ECO:0000256" key="5">
    <source>
        <dbReference type="ARBA" id="ARBA00022692"/>
    </source>
</evidence>
<evidence type="ECO:0000256" key="6">
    <source>
        <dbReference type="ARBA" id="ARBA00022723"/>
    </source>
</evidence>
<dbReference type="InterPro" id="IPR002816">
    <property type="entry name" value="TraB/PrgY/GumN_fam"/>
</dbReference>
<accession>A0A1W2ANV5</accession>
<dbReference type="PANTHER" id="PTHR31120:SF6">
    <property type="entry name" value="METALLOPROTEASE TIKI HOMOLOG"/>
    <property type="match status" value="1"/>
</dbReference>
<dbReference type="GO" id="GO:0006508">
    <property type="term" value="P:proteolysis"/>
    <property type="evidence" value="ECO:0007669"/>
    <property type="project" value="UniProtKB-KW"/>
</dbReference>
<gene>
    <name evidence="13" type="ORF">SAMN04488101_101792</name>
</gene>
<keyword evidence="6" id="KW-0479">Metal-binding</keyword>
<keyword evidence="10" id="KW-0482">Metalloprotease</keyword>
<keyword evidence="5" id="KW-0812">Transmembrane</keyword>
<dbReference type="GO" id="GO:0046872">
    <property type="term" value="F:metal ion binding"/>
    <property type="evidence" value="ECO:0007669"/>
    <property type="project" value="UniProtKB-KW"/>
</dbReference>
<keyword evidence="9" id="KW-1133">Transmembrane helix</keyword>